<evidence type="ECO:0000313" key="6">
    <source>
        <dbReference type="Proteomes" id="UP000272025"/>
    </source>
</evidence>
<dbReference type="GeneID" id="39575629"/>
<evidence type="ECO:0000256" key="2">
    <source>
        <dbReference type="SAM" id="MobiDB-lite"/>
    </source>
</evidence>
<dbReference type="EMBL" id="ML119057">
    <property type="protein sequence ID" value="ROT37314.1"/>
    <property type="molecule type" value="Genomic_DNA"/>
</dbReference>
<dbReference type="OrthoDB" id="2260257at2759"/>
<dbReference type="RefSeq" id="XP_028465120.1">
    <property type="nucleotide sequence ID" value="XM_028607151.1"/>
</dbReference>
<dbReference type="InterPro" id="IPR018466">
    <property type="entry name" value="Kre9/Knh1-like_N"/>
</dbReference>
<dbReference type="Pfam" id="PF10342">
    <property type="entry name" value="Kre9_KNH"/>
    <property type="match status" value="1"/>
</dbReference>
<feature type="compositionally biased region" description="Low complexity" evidence="2">
    <location>
        <begin position="140"/>
        <end position="155"/>
    </location>
</feature>
<feature type="compositionally biased region" description="Low complexity" evidence="2">
    <location>
        <begin position="223"/>
        <end position="236"/>
    </location>
</feature>
<organism evidence="5 6">
    <name type="scientific">Sodiomyces alkalinus (strain CBS 110278 / VKM F-3762 / F11)</name>
    <name type="common">Alkaliphilic filamentous fungus</name>
    <dbReference type="NCBI Taxonomy" id="1314773"/>
    <lineage>
        <taxon>Eukaryota</taxon>
        <taxon>Fungi</taxon>
        <taxon>Dikarya</taxon>
        <taxon>Ascomycota</taxon>
        <taxon>Pezizomycotina</taxon>
        <taxon>Sordariomycetes</taxon>
        <taxon>Hypocreomycetidae</taxon>
        <taxon>Glomerellales</taxon>
        <taxon>Plectosphaerellaceae</taxon>
        <taxon>Sodiomyces</taxon>
    </lineage>
</organism>
<sequence length="266" mass="27290">MRFSVTAALVAYVGSVLAQNPDFNPVYKPESGAVLVAGSTVTIEWTTPEQYADVTISIELIGGATQNTQMHVVDVASGVPNSDESYEWTIPSDVGGANFYGLILTSESNPDDWQFSNPFNIVLADDADETDDDDDDDDTTPSASPTANDVSETVTVTTSVGTATVTLSLAEPASTSVAAETSSIVEEPTSSIPTETFSSFVVSSSAVPTTLVSSPTVAPPPSEAASEIPSSSSPVPSDDPDSAGVTHKAAAGIYALVGGLVVALMM</sequence>
<evidence type="ECO:0000259" key="4">
    <source>
        <dbReference type="Pfam" id="PF10342"/>
    </source>
</evidence>
<evidence type="ECO:0000256" key="3">
    <source>
        <dbReference type="SAM" id="SignalP"/>
    </source>
</evidence>
<reference evidence="5 6" key="1">
    <citation type="journal article" date="2018" name="Mol. Ecol.">
        <title>The obligate alkalophilic soda-lake fungus Sodiomyces alkalinus has shifted to a protein diet.</title>
        <authorList>
            <person name="Grum-Grzhimaylo A.A."/>
            <person name="Falkoski D.L."/>
            <person name="van den Heuvel J."/>
            <person name="Valero-Jimenez C.A."/>
            <person name="Min B."/>
            <person name="Choi I.G."/>
            <person name="Lipzen A."/>
            <person name="Daum C.G."/>
            <person name="Aanen D.K."/>
            <person name="Tsang A."/>
            <person name="Henrissat B."/>
            <person name="Bilanenko E.N."/>
            <person name="de Vries R.P."/>
            <person name="van Kan J.A.L."/>
            <person name="Grigoriev I.V."/>
            <person name="Debets A.J.M."/>
        </authorList>
    </citation>
    <scope>NUCLEOTIDE SEQUENCE [LARGE SCALE GENOMIC DNA]</scope>
    <source>
        <strain evidence="5 6">F11</strain>
    </source>
</reference>
<feature type="domain" description="Yeast cell wall synthesis Kre9/Knh1-like N-terminal" evidence="4">
    <location>
        <begin position="28"/>
        <end position="121"/>
    </location>
</feature>
<feature type="compositionally biased region" description="Acidic residues" evidence="2">
    <location>
        <begin position="126"/>
        <end position="139"/>
    </location>
</feature>
<evidence type="ECO:0000313" key="5">
    <source>
        <dbReference type="EMBL" id="ROT37314.1"/>
    </source>
</evidence>
<feature type="region of interest" description="Disordered" evidence="2">
    <location>
        <begin position="211"/>
        <end position="245"/>
    </location>
</feature>
<keyword evidence="6" id="KW-1185">Reference proteome</keyword>
<name>A0A3N2PSA1_SODAK</name>
<protein>
    <recommendedName>
        <fullName evidence="4">Yeast cell wall synthesis Kre9/Knh1-like N-terminal domain-containing protein</fullName>
    </recommendedName>
</protein>
<accession>A0A3N2PSA1</accession>
<dbReference type="PANTHER" id="PTHR40633:SF1">
    <property type="entry name" value="GPI ANCHORED SERINE-THREONINE RICH PROTEIN (AFU_ORTHOLOGUE AFUA_1G03630)"/>
    <property type="match status" value="1"/>
</dbReference>
<feature type="chain" id="PRO_5018294436" description="Yeast cell wall synthesis Kre9/Knh1-like N-terminal domain-containing protein" evidence="3">
    <location>
        <begin position="19"/>
        <end position="266"/>
    </location>
</feature>
<dbReference type="AlphaFoldDB" id="A0A3N2PSA1"/>
<dbReference type="Proteomes" id="UP000272025">
    <property type="component" value="Unassembled WGS sequence"/>
</dbReference>
<dbReference type="InterPro" id="IPR052982">
    <property type="entry name" value="SRP1/TIP1-like"/>
</dbReference>
<keyword evidence="1 3" id="KW-0732">Signal</keyword>
<gene>
    <name evidence="5" type="ORF">SODALDRAFT_194031</name>
</gene>
<dbReference type="PANTHER" id="PTHR40633">
    <property type="entry name" value="MATRIX PROTEIN, PUTATIVE (AFU_ORTHOLOGUE AFUA_8G05410)-RELATED"/>
    <property type="match status" value="1"/>
</dbReference>
<proteinExistence type="predicted"/>
<evidence type="ECO:0000256" key="1">
    <source>
        <dbReference type="ARBA" id="ARBA00022729"/>
    </source>
</evidence>
<dbReference type="STRING" id="1314773.A0A3N2PSA1"/>
<feature type="signal peptide" evidence="3">
    <location>
        <begin position="1"/>
        <end position="18"/>
    </location>
</feature>
<feature type="region of interest" description="Disordered" evidence="2">
    <location>
        <begin position="126"/>
        <end position="155"/>
    </location>
</feature>